<reference evidence="1" key="1">
    <citation type="submission" date="2022-11" db="EMBL/GenBank/DDBJ databases">
        <title>beta-Carotene-producing bacterium, Jeongeuplla avenae sp. nov., alleviates the salt stress of Arabidopsis seedlings.</title>
        <authorList>
            <person name="Jiang L."/>
            <person name="Lee J."/>
        </authorList>
    </citation>
    <scope>NUCLEOTIDE SEQUENCE</scope>
    <source>
        <strain evidence="1">DY_R2A_6</strain>
    </source>
</reference>
<protein>
    <submittedName>
        <fullName evidence="1">Uracil-DNA glycosylase</fullName>
    </submittedName>
</protein>
<organism evidence="1 2">
    <name type="scientific">Antarcticirhabdus aurantiaca</name>
    <dbReference type="NCBI Taxonomy" id="2606717"/>
    <lineage>
        <taxon>Bacteria</taxon>
        <taxon>Pseudomonadati</taxon>
        <taxon>Pseudomonadota</taxon>
        <taxon>Alphaproteobacteria</taxon>
        <taxon>Hyphomicrobiales</taxon>
        <taxon>Aurantimonadaceae</taxon>
        <taxon>Antarcticirhabdus</taxon>
    </lineage>
</organism>
<proteinExistence type="predicted"/>
<dbReference type="EMBL" id="CP113520">
    <property type="protein sequence ID" value="WAJ27710.1"/>
    <property type="molecule type" value="Genomic_DNA"/>
</dbReference>
<keyword evidence="2" id="KW-1185">Reference proteome</keyword>
<evidence type="ECO:0000313" key="2">
    <source>
        <dbReference type="Proteomes" id="UP001163223"/>
    </source>
</evidence>
<gene>
    <name evidence="1" type="ORF">OXU80_23170</name>
</gene>
<accession>A0ACD4NLY6</accession>
<dbReference type="Proteomes" id="UP001163223">
    <property type="component" value="Chromosome"/>
</dbReference>
<evidence type="ECO:0000313" key="1">
    <source>
        <dbReference type="EMBL" id="WAJ27710.1"/>
    </source>
</evidence>
<sequence length="196" mass="20552">MSGQGVPEPDHVAPLNALARRIAAAHGEAPLFDPAGGGTRARILLMLETPGPARGSDPAVPRVVSQFNATGTARNLRRFFAEAGIEAADVVIWNAVPFLIHAPGARNRPPKAAERAAGLPWIEPLLDLLPDLAVAVLSGRVARGARAAIEALRPNLAILEMPHPSPTFVVTDPAIAPTMIATCRAAKRLAENGMQD</sequence>
<name>A0ACD4NLY6_9HYPH</name>